<name>A0A1A8W0R6_PLAOA</name>
<dbReference type="AlphaFoldDB" id="A0A1A8W0R6"/>
<evidence type="ECO:0000256" key="1">
    <source>
        <dbReference type="SAM" id="MobiDB-lite"/>
    </source>
</evidence>
<feature type="region of interest" description="Disordered" evidence="1">
    <location>
        <begin position="64"/>
        <end position="100"/>
    </location>
</feature>
<protein>
    <submittedName>
        <fullName evidence="2">Uncharacterized protein</fullName>
    </submittedName>
</protein>
<proteinExistence type="predicted"/>
<accession>A0A1A8W0R6</accession>
<sequence length="100" mass="12710">MNKNFTDKSNEYGKRLLSASITREMKENEERINLNKLPVDSLEKNDFIAYMELTLENLIISRYFKKKKKKKKKRRRKRKRKRKRRRRRRRRRIRRIRRNC</sequence>
<dbReference type="EMBL" id="FLQU01000497">
    <property type="protein sequence ID" value="SBS86479.1"/>
    <property type="molecule type" value="Genomic_DNA"/>
</dbReference>
<gene>
    <name evidence="2" type="ORF">POVCU2_0037410</name>
</gene>
<dbReference type="Proteomes" id="UP000078560">
    <property type="component" value="Unassembled WGS sequence"/>
</dbReference>
<evidence type="ECO:0000313" key="3">
    <source>
        <dbReference type="Proteomes" id="UP000078560"/>
    </source>
</evidence>
<reference evidence="3" key="1">
    <citation type="submission" date="2016-05" db="EMBL/GenBank/DDBJ databases">
        <authorList>
            <person name="Naeem Raeece"/>
        </authorList>
    </citation>
    <scope>NUCLEOTIDE SEQUENCE [LARGE SCALE GENOMIC DNA]</scope>
</reference>
<evidence type="ECO:0000313" key="2">
    <source>
        <dbReference type="EMBL" id="SBS86479.1"/>
    </source>
</evidence>
<organism evidence="2 3">
    <name type="scientific">Plasmodium ovale curtisi</name>
    <dbReference type="NCBI Taxonomy" id="864141"/>
    <lineage>
        <taxon>Eukaryota</taxon>
        <taxon>Sar</taxon>
        <taxon>Alveolata</taxon>
        <taxon>Apicomplexa</taxon>
        <taxon>Aconoidasida</taxon>
        <taxon>Haemosporida</taxon>
        <taxon>Plasmodiidae</taxon>
        <taxon>Plasmodium</taxon>
        <taxon>Plasmodium (Plasmodium)</taxon>
    </lineage>
</organism>